<dbReference type="SUPFAM" id="SSF56235">
    <property type="entry name" value="N-terminal nucleophile aminohydrolases (Ntn hydrolases)"/>
    <property type="match status" value="1"/>
</dbReference>
<reference evidence="1" key="1">
    <citation type="journal article" date="2014" name="Front. Microbiol.">
        <title>High frequency of phylogenetically diverse reductive dehalogenase-homologous genes in deep subseafloor sedimentary metagenomes.</title>
        <authorList>
            <person name="Kawai M."/>
            <person name="Futagami T."/>
            <person name="Toyoda A."/>
            <person name="Takaki Y."/>
            <person name="Nishi S."/>
            <person name="Hori S."/>
            <person name="Arai W."/>
            <person name="Tsubouchi T."/>
            <person name="Morono Y."/>
            <person name="Uchiyama I."/>
            <person name="Ito T."/>
            <person name="Fujiyama A."/>
            <person name="Inagaki F."/>
            <person name="Takami H."/>
        </authorList>
    </citation>
    <scope>NUCLEOTIDE SEQUENCE</scope>
    <source>
        <strain evidence="1">Expedition CK06-06</strain>
    </source>
</reference>
<organism evidence="1">
    <name type="scientific">marine sediment metagenome</name>
    <dbReference type="NCBI Taxonomy" id="412755"/>
    <lineage>
        <taxon>unclassified sequences</taxon>
        <taxon>metagenomes</taxon>
        <taxon>ecological metagenomes</taxon>
    </lineage>
</organism>
<proteinExistence type="predicted"/>
<protein>
    <submittedName>
        <fullName evidence="1">Uncharacterized protein</fullName>
    </submittedName>
</protein>
<name>X0TVI3_9ZZZZ</name>
<feature type="non-terminal residue" evidence="1">
    <location>
        <position position="1"/>
    </location>
</feature>
<dbReference type="EMBL" id="BARS01013488">
    <property type="protein sequence ID" value="GAF97264.1"/>
    <property type="molecule type" value="Genomic_DNA"/>
</dbReference>
<dbReference type="Gene3D" id="3.60.20.10">
    <property type="entry name" value="Glutamine Phosphoribosylpyrophosphate, subunit 1, domain 1"/>
    <property type="match status" value="1"/>
</dbReference>
<accession>X0TVI3</accession>
<dbReference type="GO" id="GO:0017000">
    <property type="term" value="P:antibiotic biosynthetic process"/>
    <property type="evidence" value="ECO:0007669"/>
    <property type="project" value="InterPro"/>
</dbReference>
<dbReference type="InterPro" id="IPR002692">
    <property type="entry name" value="S45"/>
</dbReference>
<dbReference type="GO" id="GO:0016787">
    <property type="term" value="F:hydrolase activity"/>
    <property type="evidence" value="ECO:0007669"/>
    <property type="project" value="InterPro"/>
</dbReference>
<evidence type="ECO:0000313" key="1">
    <source>
        <dbReference type="EMBL" id="GAF97264.1"/>
    </source>
</evidence>
<gene>
    <name evidence="1" type="ORF">S01H1_23388</name>
</gene>
<dbReference type="AlphaFoldDB" id="X0TVI3"/>
<feature type="non-terminal residue" evidence="1">
    <location>
        <position position="146"/>
    </location>
</feature>
<dbReference type="PANTHER" id="PTHR34218:SF4">
    <property type="entry name" value="ACYL-HOMOSERINE LACTONE ACYLASE QUIP"/>
    <property type="match status" value="1"/>
</dbReference>
<dbReference type="Pfam" id="PF01804">
    <property type="entry name" value="Penicil_amidase"/>
    <property type="match status" value="1"/>
</dbReference>
<dbReference type="InterPro" id="IPR029055">
    <property type="entry name" value="Ntn_hydrolases_N"/>
</dbReference>
<dbReference type="PANTHER" id="PTHR34218">
    <property type="entry name" value="PEPTIDASE S45 PENICILLIN AMIDASE"/>
    <property type="match status" value="1"/>
</dbReference>
<sequence>AMAVANRAGMPAQNFVVGDAAGAVGWTIAGRIPRRVGDCDPQLPCDWSHGGGWDGWRDAAEYPHVVNPPSARIATANSRTLDFDDAAYARVGDGGFDLGARQQQIRDGLAAKERFAPADFLAVQLDDRALFLETWHRRLHDTLAKA</sequence>
<comment type="caution">
    <text evidence="1">The sequence shown here is derived from an EMBL/GenBank/DDBJ whole genome shotgun (WGS) entry which is preliminary data.</text>
</comment>